<protein>
    <submittedName>
        <fullName evidence="3">Uncharacterized protein</fullName>
    </submittedName>
</protein>
<dbReference type="HOGENOM" id="CLU_1982145_0_0_1"/>
<feature type="signal peptide" evidence="2">
    <location>
        <begin position="1"/>
        <end position="20"/>
    </location>
</feature>
<proteinExistence type="predicted"/>
<dbReference type="KEGG" id="mrr:Moror_6169"/>
<gene>
    <name evidence="3" type="ORF">Moror_6169</name>
</gene>
<accession>V2XYK8</accession>
<feature type="chain" id="PRO_5004714295" evidence="2">
    <location>
        <begin position="21"/>
        <end position="126"/>
    </location>
</feature>
<comment type="caution">
    <text evidence="3">The sequence shown here is derived from an EMBL/GenBank/DDBJ whole genome shotgun (WGS) entry which is preliminary data.</text>
</comment>
<evidence type="ECO:0000256" key="1">
    <source>
        <dbReference type="SAM" id="MobiDB-lite"/>
    </source>
</evidence>
<name>V2XYK8_MONRO</name>
<keyword evidence="4" id="KW-1185">Reference proteome</keyword>
<reference evidence="3 4" key="1">
    <citation type="journal article" date="2014" name="BMC Genomics">
        <title>Genome and secretome analysis of the hemibiotrophic fungal pathogen, Moniliophthora roreri, which causes frosty pod rot disease of cacao: mechanisms of the biotrophic and necrotrophic phases.</title>
        <authorList>
            <person name="Meinhardt L.W."/>
            <person name="Costa G.G.L."/>
            <person name="Thomazella D.P.T."/>
            <person name="Teixeira P.J.P.L."/>
            <person name="Carazzolle M.F."/>
            <person name="Schuster S.C."/>
            <person name="Carlson J.E."/>
            <person name="Guiltinan M.J."/>
            <person name="Mieczkowski P."/>
            <person name="Farmer A."/>
            <person name="Ramaraj T."/>
            <person name="Crozier J."/>
            <person name="Davis R.E."/>
            <person name="Shao J."/>
            <person name="Melnick R.L."/>
            <person name="Pereira G.A.G."/>
            <person name="Bailey B.A."/>
        </authorList>
    </citation>
    <scope>NUCLEOTIDE SEQUENCE [LARGE SCALE GENOMIC DNA]</scope>
    <source>
        <strain evidence="3 4">MCA 2997</strain>
    </source>
</reference>
<dbReference type="EMBL" id="AWSO01001292">
    <property type="protein sequence ID" value="ESK84489.1"/>
    <property type="molecule type" value="Genomic_DNA"/>
</dbReference>
<dbReference type="AlphaFoldDB" id="V2XYK8"/>
<feature type="compositionally biased region" description="Polar residues" evidence="1">
    <location>
        <begin position="115"/>
        <end position="126"/>
    </location>
</feature>
<organism evidence="3 4">
    <name type="scientific">Moniliophthora roreri (strain MCA 2997)</name>
    <name type="common">Cocoa frosty pod rot fungus</name>
    <name type="synonym">Crinipellis roreri</name>
    <dbReference type="NCBI Taxonomy" id="1381753"/>
    <lineage>
        <taxon>Eukaryota</taxon>
        <taxon>Fungi</taxon>
        <taxon>Dikarya</taxon>
        <taxon>Basidiomycota</taxon>
        <taxon>Agaricomycotina</taxon>
        <taxon>Agaricomycetes</taxon>
        <taxon>Agaricomycetidae</taxon>
        <taxon>Agaricales</taxon>
        <taxon>Marasmiineae</taxon>
        <taxon>Marasmiaceae</taxon>
        <taxon>Moniliophthora</taxon>
    </lineage>
</organism>
<feature type="region of interest" description="Disordered" evidence="1">
    <location>
        <begin position="104"/>
        <end position="126"/>
    </location>
</feature>
<keyword evidence="2" id="KW-0732">Signal</keyword>
<evidence type="ECO:0000313" key="4">
    <source>
        <dbReference type="Proteomes" id="UP000017559"/>
    </source>
</evidence>
<evidence type="ECO:0000256" key="2">
    <source>
        <dbReference type="SAM" id="SignalP"/>
    </source>
</evidence>
<dbReference type="Proteomes" id="UP000017559">
    <property type="component" value="Unassembled WGS sequence"/>
</dbReference>
<sequence>MKSHLFVALVSFLFTSLVSGTPTVACNALQIALPDRVFIPGSDEYPQDNEVDFARLAPKHLIAQFNQSLQLTLALSFESLQTATLSRFSLLKAGNTLSFLDSTQRQESRSRYPGSITSLTTRLPRR</sequence>
<evidence type="ECO:0000313" key="3">
    <source>
        <dbReference type="EMBL" id="ESK84489.1"/>
    </source>
</evidence>